<dbReference type="PANTHER" id="PTHR47506">
    <property type="entry name" value="TRANSCRIPTIONAL REGULATORY PROTEIN"/>
    <property type="match status" value="1"/>
</dbReference>
<sequence length="200" mass="21801">MRYDASHKQQTRQRVLRAAARAIRSDGAQRVAVAGVMREAGLTHGGFYAHFESKDALVVAAIGQMFDDALAQWQRVNEGRGDAERLAGYIDLYLSAKHRDHPGHGCPMAALASELPRLDADARRAFAEGSRRLQQALSQTLARLGHDDAPALAASVLAELVGAIALARCEPDRKRSNALLASSRHALYRRLSLTSAEKHE</sequence>
<gene>
    <name evidence="6" type="ORF">IU514_07550</name>
</gene>
<evidence type="ECO:0000256" key="3">
    <source>
        <dbReference type="ARBA" id="ARBA00023163"/>
    </source>
</evidence>
<evidence type="ECO:0000259" key="5">
    <source>
        <dbReference type="PROSITE" id="PS50977"/>
    </source>
</evidence>
<protein>
    <submittedName>
        <fullName evidence="6">TetR/AcrR family transcriptional regulator</fullName>
    </submittedName>
</protein>
<keyword evidence="2 4" id="KW-0238">DNA-binding</keyword>
<dbReference type="Gene3D" id="1.10.357.10">
    <property type="entry name" value="Tetracycline Repressor, domain 2"/>
    <property type="match status" value="1"/>
</dbReference>
<feature type="DNA-binding region" description="H-T-H motif" evidence="4">
    <location>
        <begin position="32"/>
        <end position="51"/>
    </location>
</feature>
<dbReference type="InterPro" id="IPR009057">
    <property type="entry name" value="Homeodomain-like_sf"/>
</dbReference>
<keyword evidence="1" id="KW-0805">Transcription regulation</keyword>
<accession>A0ABS0B544</accession>
<proteinExistence type="predicted"/>
<evidence type="ECO:0000256" key="4">
    <source>
        <dbReference type="PROSITE-ProRule" id="PRU00335"/>
    </source>
</evidence>
<dbReference type="PROSITE" id="PS50977">
    <property type="entry name" value="HTH_TETR_2"/>
    <property type="match status" value="1"/>
</dbReference>
<evidence type="ECO:0000256" key="1">
    <source>
        <dbReference type="ARBA" id="ARBA00023015"/>
    </source>
</evidence>
<evidence type="ECO:0000313" key="6">
    <source>
        <dbReference type="EMBL" id="MBF6023881.1"/>
    </source>
</evidence>
<dbReference type="InterPro" id="IPR054156">
    <property type="entry name" value="YxaF_TetR_C"/>
</dbReference>
<organism evidence="6 7">
    <name type="scientific">Lysobacter niastensis</name>
    <dbReference type="NCBI Taxonomy" id="380629"/>
    <lineage>
        <taxon>Bacteria</taxon>
        <taxon>Pseudomonadati</taxon>
        <taxon>Pseudomonadota</taxon>
        <taxon>Gammaproteobacteria</taxon>
        <taxon>Lysobacterales</taxon>
        <taxon>Lysobacteraceae</taxon>
        <taxon>Lysobacter</taxon>
    </lineage>
</organism>
<dbReference type="Proteomes" id="UP001429984">
    <property type="component" value="Unassembled WGS sequence"/>
</dbReference>
<feature type="domain" description="HTH tetR-type" evidence="5">
    <location>
        <begin position="9"/>
        <end position="69"/>
    </location>
</feature>
<dbReference type="Pfam" id="PF00440">
    <property type="entry name" value="TetR_N"/>
    <property type="match status" value="1"/>
</dbReference>
<dbReference type="PANTHER" id="PTHR47506:SF7">
    <property type="entry name" value="TRANSCRIPTIONAL REGULATORY PROTEIN"/>
    <property type="match status" value="1"/>
</dbReference>
<dbReference type="SUPFAM" id="SSF48498">
    <property type="entry name" value="Tetracyclin repressor-like, C-terminal domain"/>
    <property type="match status" value="1"/>
</dbReference>
<dbReference type="PRINTS" id="PR00455">
    <property type="entry name" value="HTHTETR"/>
</dbReference>
<dbReference type="SUPFAM" id="SSF46689">
    <property type="entry name" value="Homeodomain-like"/>
    <property type="match status" value="1"/>
</dbReference>
<keyword evidence="3" id="KW-0804">Transcription</keyword>
<name>A0ABS0B544_9GAMM</name>
<dbReference type="EMBL" id="JADLZT010000004">
    <property type="protein sequence ID" value="MBF6023881.1"/>
    <property type="molecule type" value="Genomic_DNA"/>
</dbReference>
<comment type="caution">
    <text evidence="6">The sequence shown here is derived from an EMBL/GenBank/DDBJ whole genome shotgun (WGS) entry which is preliminary data.</text>
</comment>
<dbReference type="RefSeq" id="WP_194930501.1">
    <property type="nucleotide sequence ID" value="NZ_JADLZT010000004.1"/>
</dbReference>
<dbReference type="Gene3D" id="1.10.10.60">
    <property type="entry name" value="Homeodomain-like"/>
    <property type="match status" value="1"/>
</dbReference>
<keyword evidence="7" id="KW-1185">Reference proteome</keyword>
<evidence type="ECO:0000313" key="7">
    <source>
        <dbReference type="Proteomes" id="UP001429984"/>
    </source>
</evidence>
<evidence type="ECO:0000256" key="2">
    <source>
        <dbReference type="ARBA" id="ARBA00023125"/>
    </source>
</evidence>
<dbReference type="InterPro" id="IPR036271">
    <property type="entry name" value="Tet_transcr_reg_TetR-rel_C_sf"/>
</dbReference>
<dbReference type="InterPro" id="IPR001647">
    <property type="entry name" value="HTH_TetR"/>
</dbReference>
<reference evidence="6 7" key="1">
    <citation type="submission" date="2020-11" db="EMBL/GenBank/DDBJ databases">
        <title>Draft Genome Sequence and Secondary Metabolite Biosynthetic Potential of the Lysobacter niastensis Type strain DSM 18481.</title>
        <authorList>
            <person name="Turrini P."/>
            <person name="Artuso I."/>
            <person name="Tescari M."/>
            <person name="Lugli G.A."/>
            <person name="Frangipani E."/>
            <person name="Ventura M."/>
            <person name="Visca P."/>
        </authorList>
    </citation>
    <scope>NUCLEOTIDE SEQUENCE [LARGE SCALE GENOMIC DNA]</scope>
    <source>
        <strain evidence="6 7">DSM 18481</strain>
    </source>
</reference>
<dbReference type="Pfam" id="PF21993">
    <property type="entry name" value="TetR_C_13_2"/>
    <property type="match status" value="1"/>
</dbReference>